<dbReference type="Proteomes" id="UP000188602">
    <property type="component" value="Unassembled WGS sequence"/>
</dbReference>
<evidence type="ECO:0000313" key="2">
    <source>
        <dbReference type="EMBL" id="OOF55620.1"/>
    </source>
</evidence>
<keyword evidence="3" id="KW-1185">Reference proteome</keyword>
<name>A0A1V3JFT1_9PAST</name>
<dbReference type="InterPro" id="IPR051783">
    <property type="entry name" value="NAD(P)-dependent_oxidoreduct"/>
</dbReference>
<dbReference type="Gene3D" id="3.40.50.720">
    <property type="entry name" value="NAD(P)-binding Rossmann-like Domain"/>
    <property type="match status" value="1"/>
</dbReference>
<evidence type="ECO:0000259" key="1">
    <source>
        <dbReference type="Pfam" id="PF01370"/>
    </source>
</evidence>
<dbReference type="AlphaFoldDB" id="A0A1V3JFT1"/>
<evidence type="ECO:0000313" key="3">
    <source>
        <dbReference type="Proteomes" id="UP000188602"/>
    </source>
</evidence>
<protein>
    <submittedName>
        <fullName evidence="2">Epimerase</fullName>
    </submittedName>
</protein>
<dbReference type="InterPro" id="IPR001509">
    <property type="entry name" value="Epimerase_deHydtase"/>
</dbReference>
<comment type="caution">
    <text evidence="2">The sequence shown here is derived from an EMBL/GenBank/DDBJ whole genome shotgun (WGS) entry which is preliminary data.</text>
</comment>
<dbReference type="OrthoDB" id="9787292at2"/>
<dbReference type="SUPFAM" id="SSF51735">
    <property type="entry name" value="NAD(P)-binding Rossmann-fold domains"/>
    <property type="match status" value="1"/>
</dbReference>
<dbReference type="RefSeq" id="WP_077425565.1">
    <property type="nucleotide sequence ID" value="NZ_MLHQ01000036.1"/>
</dbReference>
<dbReference type="EMBL" id="MLHQ01000036">
    <property type="protein sequence ID" value="OOF55620.1"/>
    <property type="molecule type" value="Genomic_DNA"/>
</dbReference>
<feature type="domain" description="NAD-dependent epimerase/dehydratase" evidence="1">
    <location>
        <begin position="5"/>
        <end position="182"/>
    </location>
</feature>
<dbReference type="STRING" id="1907939.BKL49_11300"/>
<gene>
    <name evidence="2" type="ORF">BKL49_11300</name>
</gene>
<dbReference type="Pfam" id="PF01370">
    <property type="entry name" value="Epimerase"/>
    <property type="match status" value="1"/>
</dbReference>
<proteinExistence type="predicted"/>
<dbReference type="InterPro" id="IPR036291">
    <property type="entry name" value="NAD(P)-bd_dom_sf"/>
</dbReference>
<dbReference type="GO" id="GO:0005737">
    <property type="term" value="C:cytoplasm"/>
    <property type="evidence" value="ECO:0007669"/>
    <property type="project" value="TreeGrafter"/>
</dbReference>
<sequence>MSKTVFLAGASGVIGMPLCKMLIEAGYTVFGTTRSAEKAAKLEAMGVKSVIVDVFDAGALEQAMIATQPDIVQHQLTDLPDGLKAEEMAAALVRNARIRDEGTRNLVRAAQKAGAKKLVAQSIGFVYAPSEKIHTEDSPLLDFNEPTYGETAQAVYSLEQQVLNSGMEGVVLRNGWLYGANSGIEQAVDFAPPLHVHAAALAAFLAIDAPKGIYNVADSDTRLDSSKFRQQFPQWSSEFRL</sequence>
<dbReference type="PANTHER" id="PTHR48079">
    <property type="entry name" value="PROTEIN YEEZ"/>
    <property type="match status" value="1"/>
</dbReference>
<dbReference type="PANTHER" id="PTHR48079:SF6">
    <property type="entry name" value="NAD(P)-BINDING DOMAIN-CONTAINING PROTEIN-RELATED"/>
    <property type="match status" value="1"/>
</dbReference>
<accession>A0A1V3JFT1</accession>
<dbReference type="GO" id="GO:0004029">
    <property type="term" value="F:aldehyde dehydrogenase (NAD+) activity"/>
    <property type="evidence" value="ECO:0007669"/>
    <property type="project" value="TreeGrafter"/>
</dbReference>
<reference evidence="2 3" key="1">
    <citation type="submission" date="2016-10" db="EMBL/GenBank/DDBJ databases">
        <title>Rodentibacter gen. nov. and new species.</title>
        <authorList>
            <person name="Christensen H."/>
        </authorList>
    </citation>
    <scope>NUCLEOTIDE SEQUENCE [LARGE SCALE GENOMIC DNA]</scope>
    <source>
        <strain evidence="2 3">Ac151</strain>
    </source>
</reference>
<organism evidence="2 3">
    <name type="scientific">Rodentibacter myodis</name>
    <dbReference type="NCBI Taxonomy" id="1907939"/>
    <lineage>
        <taxon>Bacteria</taxon>
        <taxon>Pseudomonadati</taxon>
        <taxon>Pseudomonadota</taxon>
        <taxon>Gammaproteobacteria</taxon>
        <taxon>Pasteurellales</taxon>
        <taxon>Pasteurellaceae</taxon>
        <taxon>Rodentibacter</taxon>
    </lineage>
</organism>